<reference evidence="2" key="1">
    <citation type="submission" date="2022-06" db="EMBL/GenBank/DDBJ databases">
        <title>Complete genome sequences of two strains of the flax pathogen Septoria linicola.</title>
        <authorList>
            <person name="Lapalu N."/>
            <person name="Simon A."/>
            <person name="Demenou B."/>
            <person name="Paumier D."/>
            <person name="Guillot M.-P."/>
            <person name="Gout L."/>
            <person name="Valade R."/>
        </authorList>
    </citation>
    <scope>NUCLEOTIDE SEQUENCE</scope>
    <source>
        <strain evidence="2">SE15195</strain>
    </source>
</reference>
<feature type="compositionally biased region" description="Polar residues" evidence="1">
    <location>
        <begin position="1"/>
        <end position="11"/>
    </location>
</feature>
<feature type="compositionally biased region" description="Polar residues" evidence="1">
    <location>
        <begin position="36"/>
        <end position="45"/>
    </location>
</feature>
<dbReference type="EMBL" id="CP099426">
    <property type="protein sequence ID" value="USW56772.1"/>
    <property type="molecule type" value="Genomic_DNA"/>
</dbReference>
<evidence type="ECO:0008006" key="4">
    <source>
        <dbReference type="Google" id="ProtNLM"/>
    </source>
</evidence>
<accession>A0A9Q9B3K6</accession>
<protein>
    <recommendedName>
        <fullName evidence="4">F-box domain-containing protein</fullName>
    </recommendedName>
</protein>
<feature type="compositionally biased region" description="Basic and acidic residues" evidence="1">
    <location>
        <begin position="26"/>
        <end position="35"/>
    </location>
</feature>
<sequence length="237" mass="26869">MTTVPKHSSSAGGCHQHPMGDPAPQSERKEQKHSEAVQSPCQTETALEDSRKTLEAVQHASHSSITMRESADEPGSAAEAVFGNAALLERILFKVDKLTLLHSMRVSRTFLDTIGGSRPLMRLLWMWAPRRPDRRFEPLLNSFLTHFRHKLGINGWIKRERGQAVNWTLRLKSKEELAKLGRGSWREMIIFRPNDDALGELSVHVETEDTPCVYDIFSERLDWSQTVKMGALVDMLV</sequence>
<evidence type="ECO:0000313" key="3">
    <source>
        <dbReference type="Proteomes" id="UP001056384"/>
    </source>
</evidence>
<proteinExistence type="predicted"/>
<dbReference type="Proteomes" id="UP001056384">
    <property type="component" value="Chromosome 9"/>
</dbReference>
<gene>
    <name evidence="2" type="ORF">Slin15195_G100910</name>
</gene>
<organism evidence="2 3">
    <name type="scientific">Septoria linicola</name>
    <dbReference type="NCBI Taxonomy" id="215465"/>
    <lineage>
        <taxon>Eukaryota</taxon>
        <taxon>Fungi</taxon>
        <taxon>Dikarya</taxon>
        <taxon>Ascomycota</taxon>
        <taxon>Pezizomycotina</taxon>
        <taxon>Dothideomycetes</taxon>
        <taxon>Dothideomycetidae</taxon>
        <taxon>Mycosphaerellales</taxon>
        <taxon>Mycosphaerellaceae</taxon>
        <taxon>Septoria</taxon>
    </lineage>
</organism>
<keyword evidence="3" id="KW-1185">Reference proteome</keyword>
<evidence type="ECO:0000313" key="2">
    <source>
        <dbReference type="EMBL" id="USW56772.1"/>
    </source>
</evidence>
<evidence type="ECO:0000256" key="1">
    <source>
        <dbReference type="SAM" id="MobiDB-lite"/>
    </source>
</evidence>
<dbReference type="OrthoDB" id="3800738at2759"/>
<dbReference type="AlphaFoldDB" id="A0A9Q9B3K6"/>
<name>A0A9Q9B3K6_9PEZI</name>
<feature type="region of interest" description="Disordered" evidence="1">
    <location>
        <begin position="1"/>
        <end position="72"/>
    </location>
</feature>